<dbReference type="RefSeq" id="WP_126807925.1">
    <property type="nucleotide sequence ID" value="NZ_PIPP01000003.1"/>
</dbReference>
<evidence type="ECO:0000256" key="2">
    <source>
        <dbReference type="ARBA" id="ARBA00022692"/>
    </source>
</evidence>
<evidence type="ECO:0000256" key="1">
    <source>
        <dbReference type="ARBA" id="ARBA00004370"/>
    </source>
</evidence>
<feature type="transmembrane region" description="Helical" evidence="5">
    <location>
        <begin position="121"/>
        <end position="141"/>
    </location>
</feature>
<comment type="caution">
    <text evidence="6">The sequence shown here is derived from an EMBL/GenBank/DDBJ whole genome shotgun (WGS) entry which is preliminary data.</text>
</comment>
<protein>
    <recommendedName>
        <fullName evidence="8">MAPEG family protein</fullName>
    </recommendedName>
</protein>
<evidence type="ECO:0000256" key="4">
    <source>
        <dbReference type="ARBA" id="ARBA00023136"/>
    </source>
</evidence>
<evidence type="ECO:0008006" key="8">
    <source>
        <dbReference type="Google" id="ProtNLM"/>
    </source>
</evidence>
<reference evidence="7" key="1">
    <citation type="journal article" date="2018" name="Front. Microbiol.">
        <title>Genome-Based Analysis Reveals the Taxonomy and Diversity of the Family Idiomarinaceae.</title>
        <authorList>
            <person name="Liu Y."/>
            <person name="Lai Q."/>
            <person name="Shao Z."/>
        </authorList>
    </citation>
    <scope>NUCLEOTIDE SEQUENCE [LARGE SCALE GENOMIC DNA]</scope>
    <source>
        <strain evidence="7">AIS</strain>
    </source>
</reference>
<accession>A0A432WTA2</accession>
<keyword evidence="3 5" id="KW-1133">Transmembrane helix</keyword>
<comment type="subcellular location">
    <subcellularLocation>
        <location evidence="1">Membrane</location>
    </subcellularLocation>
</comment>
<feature type="transmembrane region" description="Helical" evidence="5">
    <location>
        <begin position="90"/>
        <end position="109"/>
    </location>
</feature>
<proteinExistence type="predicted"/>
<sequence length="143" mass="15750">MMLDLSEYNGTILWLGILLCLILLQWLVASYSKASQPGAIPGLPPRDAGHKHFTFRAWRTHQNTLENAATMIGGAIFAILAGANPQWLEGIMAIMIVSRIAHMVLYYGIATDKNPSPRSYFFMLSWFANVAIIILGISAVVSN</sequence>
<evidence type="ECO:0000256" key="3">
    <source>
        <dbReference type="ARBA" id="ARBA00022989"/>
    </source>
</evidence>
<dbReference type="OrthoDB" id="5880499at2"/>
<evidence type="ECO:0000313" key="6">
    <source>
        <dbReference type="EMBL" id="RUO36996.1"/>
    </source>
</evidence>
<evidence type="ECO:0000256" key="5">
    <source>
        <dbReference type="SAM" id="Phobius"/>
    </source>
</evidence>
<feature type="transmembrane region" description="Helical" evidence="5">
    <location>
        <begin position="65"/>
        <end position="84"/>
    </location>
</feature>
<dbReference type="GO" id="GO:0016020">
    <property type="term" value="C:membrane"/>
    <property type="evidence" value="ECO:0007669"/>
    <property type="project" value="UniProtKB-SubCell"/>
</dbReference>
<keyword evidence="2 5" id="KW-0812">Transmembrane</keyword>
<feature type="transmembrane region" description="Helical" evidence="5">
    <location>
        <begin position="12"/>
        <end position="29"/>
    </location>
</feature>
<dbReference type="AlphaFoldDB" id="A0A432WTA2"/>
<dbReference type="InterPro" id="IPR023352">
    <property type="entry name" value="MAPEG-like_dom_sf"/>
</dbReference>
<evidence type="ECO:0000313" key="7">
    <source>
        <dbReference type="Proteomes" id="UP000286934"/>
    </source>
</evidence>
<dbReference type="Proteomes" id="UP000286934">
    <property type="component" value="Unassembled WGS sequence"/>
</dbReference>
<dbReference type="InterPro" id="IPR001129">
    <property type="entry name" value="Membr-assoc_MAPEG"/>
</dbReference>
<dbReference type="SUPFAM" id="SSF161084">
    <property type="entry name" value="MAPEG domain-like"/>
    <property type="match status" value="1"/>
</dbReference>
<keyword evidence="4 5" id="KW-0472">Membrane</keyword>
<dbReference type="EMBL" id="PIPP01000003">
    <property type="protein sequence ID" value="RUO36996.1"/>
    <property type="molecule type" value="Genomic_DNA"/>
</dbReference>
<name>A0A432WTA2_9GAMM</name>
<organism evidence="6 7">
    <name type="scientific">Aliidiomarina shirensis</name>
    <dbReference type="NCBI Taxonomy" id="1048642"/>
    <lineage>
        <taxon>Bacteria</taxon>
        <taxon>Pseudomonadati</taxon>
        <taxon>Pseudomonadota</taxon>
        <taxon>Gammaproteobacteria</taxon>
        <taxon>Alteromonadales</taxon>
        <taxon>Idiomarinaceae</taxon>
        <taxon>Aliidiomarina</taxon>
    </lineage>
</organism>
<gene>
    <name evidence="6" type="ORF">CWE13_09150</name>
</gene>
<dbReference type="Gene3D" id="1.20.120.550">
    <property type="entry name" value="Membrane associated eicosanoid/glutathione metabolism-like domain"/>
    <property type="match status" value="1"/>
</dbReference>
<dbReference type="Pfam" id="PF01124">
    <property type="entry name" value="MAPEG"/>
    <property type="match status" value="1"/>
</dbReference>
<keyword evidence="7" id="KW-1185">Reference proteome</keyword>